<evidence type="ECO:0000256" key="1">
    <source>
        <dbReference type="ARBA" id="ARBA00007164"/>
    </source>
</evidence>
<dbReference type="Proteomes" id="UP000277424">
    <property type="component" value="Unassembled WGS sequence"/>
</dbReference>
<dbReference type="Pfam" id="PF05036">
    <property type="entry name" value="SPOR"/>
    <property type="match status" value="1"/>
</dbReference>
<dbReference type="Gene3D" id="3.30.70.1070">
    <property type="entry name" value="Sporulation related repeat"/>
    <property type="match status" value="1"/>
</dbReference>
<dbReference type="AlphaFoldDB" id="A0A420WHJ4"/>
<reference evidence="12 13" key="1">
    <citation type="submission" date="2018-10" db="EMBL/GenBank/DDBJ databases">
        <title>Comparative analysis of microorganisms from saline springs in Andes Mountain Range, Colombia.</title>
        <authorList>
            <person name="Rubin E."/>
        </authorList>
    </citation>
    <scope>NUCLEOTIDE SEQUENCE [LARGE SCALE GENOMIC DNA]</scope>
    <source>
        <strain evidence="12 13">USBA 36</strain>
    </source>
</reference>
<evidence type="ECO:0000259" key="10">
    <source>
        <dbReference type="Pfam" id="PF00768"/>
    </source>
</evidence>
<keyword evidence="3" id="KW-0378">Hydrolase</keyword>
<dbReference type="RefSeq" id="WP_008945143.1">
    <property type="nucleotide sequence ID" value="NZ_RBIG01000002.1"/>
</dbReference>
<evidence type="ECO:0000313" key="13">
    <source>
        <dbReference type="Proteomes" id="UP000277424"/>
    </source>
</evidence>
<dbReference type="Pfam" id="PF00768">
    <property type="entry name" value="Peptidase_S11"/>
    <property type="match status" value="1"/>
</dbReference>
<comment type="similarity">
    <text evidence="1 9">Belongs to the peptidase S11 family.</text>
</comment>
<dbReference type="InterPro" id="IPR001967">
    <property type="entry name" value="Peptidase_S11_N"/>
</dbReference>
<keyword evidence="12" id="KW-0121">Carboxypeptidase</keyword>
<dbReference type="InterPro" id="IPR018044">
    <property type="entry name" value="Peptidase_S11"/>
</dbReference>
<feature type="domain" description="SPOR" evidence="11">
    <location>
        <begin position="339"/>
        <end position="415"/>
    </location>
</feature>
<dbReference type="GO" id="GO:0042834">
    <property type="term" value="F:peptidoglycan binding"/>
    <property type="evidence" value="ECO:0007669"/>
    <property type="project" value="InterPro"/>
</dbReference>
<sequence length="429" mass="46779">MRGLFPQGRNNEQARGMGRLVLLPLMFVMALAFAVAAPLGAEAQASRYAALVIDYSTGKVLFERHADERRYPASLTKMMTLYMTFEALESGKLKFDQQLPVSQRAAGMSPSKLGIPAGKTIKVRDAIYALITRSANDMAVVLAEAQGGTEIKFAQMMTERAHKLGMKNTSFRNASGLPNRGQVSTARDMAQLAVRLMRDYPQYYDMFKVRSFTYAGRTYVNHNRLLGNYEGTDGIKTGYIRASGFNLVASAKRGQHRLIGVVFGGQTAASRDEHMMDLLEASFVEIDQIRVANAVPVPSRKPRLDNPPPVAVADAGTTKLAEEEALAQGDASDLAAARDLWGVQVGAFTQEGPARAALTSAQKLAPKLLQSAQLFIERARPDQKPLYRARLLGLSEKEARRACDTLKTKKMACVPVPPDAIVSVASLPN</sequence>
<dbReference type="PANTHER" id="PTHR21581">
    <property type="entry name" value="D-ALANYL-D-ALANINE CARBOXYPEPTIDASE"/>
    <property type="match status" value="1"/>
</dbReference>
<gene>
    <name evidence="12" type="ORF">BCL74_2357</name>
</gene>
<dbReference type="PRINTS" id="PR00725">
    <property type="entry name" value="DADACBPTASE1"/>
</dbReference>
<protein>
    <submittedName>
        <fullName evidence="12">D-alanyl-D-alanine carboxypeptidase</fullName>
    </submittedName>
</protein>
<keyword evidence="6" id="KW-0961">Cell wall biogenesis/degradation</keyword>
<dbReference type="GO" id="GO:0006508">
    <property type="term" value="P:proteolysis"/>
    <property type="evidence" value="ECO:0007669"/>
    <property type="project" value="InterPro"/>
</dbReference>
<dbReference type="InterPro" id="IPR007730">
    <property type="entry name" value="SPOR-like_dom"/>
</dbReference>
<dbReference type="SUPFAM" id="SSF56601">
    <property type="entry name" value="beta-lactamase/transpeptidase-like"/>
    <property type="match status" value="1"/>
</dbReference>
<feature type="active site" evidence="7">
    <location>
        <position position="134"/>
    </location>
</feature>
<name>A0A420WHJ4_9PROT</name>
<dbReference type="Gene3D" id="3.40.710.10">
    <property type="entry name" value="DD-peptidase/beta-lactamase superfamily"/>
    <property type="match status" value="1"/>
</dbReference>
<evidence type="ECO:0000256" key="8">
    <source>
        <dbReference type="PIRSR" id="PIRSR618044-2"/>
    </source>
</evidence>
<evidence type="ECO:0000256" key="4">
    <source>
        <dbReference type="ARBA" id="ARBA00022960"/>
    </source>
</evidence>
<evidence type="ECO:0000256" key="7">
    <source>
        <dbReference type="PIRSR" id="PIRSR618044-1"/>
    </source>
</evidence>
<dbReference type="InterPro" id="IPR012338">
    <property type="entry name" value="Beta-lactam/transpept-like"/>
</dbReference>
<evidence type="ECO:0000256" key="2">
    <source>
        <dbReference type="ARBA" id="ARBA00022729"/>
    </source>
</evidence>
<dbReference type="PANTHER" id="PTHR21581:SF6">
    <property type="entry name" value="TRAFFICKING PROTEIN PARTICLE COMPLEX SUBUNIT 12"/>
    <property type="match status" value="1"/>
</dbReference>
<dbReference type="InterPro" id="IPR036680">
    <property type="entry name" value="SPOR-like_sf"/>
</dbReference>
<feature type="active site" description="Proton acceptor" evidence="7">
    <location>
        <position position="77"/>
    </location>
</feature>
<organism evidence="12 13">
    <name type="scientific">Oceanibaculum indicum</name>
    <dbReference type="NCBI Taxonomy" id="526216"/>
    <lineage>
        <taxon>Bacteria</taxon>
        <taxon>Pseudomonadati</taxon>
        <taxon>Pseudomonadota</taxon>
        <taxon>Alphaproteobacteria</taxon>
        <taxon>Rhodospirillales</taxon>
        <taxon>Oceanibaculaceae</taxon>
        <taxon>Oceanibaculum</taxon>
    </lineage>
</organism>
<keyword evidence="4" id="KW-0133">Cell shape</keyword>
<dbReference type="GO" id="GO:0008360">
    <property type="term" value="P:regulation of cell shape"/>
    <property type="evidence" value="ECO:0007669"/>
    <property type="project" value="UniProtKB-KW"/>
</dbReference>
<dbReference type="GO" id="GO:0009002">
    <property type="term" value="F:serine-type D-Ala-D-Ala carboxypeptidase activity"/>
    <property type="evidence" value="ECO:0007669"/>
    <property type="project" value="InterPro"/>
</dbReference>
<keyword evidence="2" id="KW-0732">Signal</keyword>
<evidence type="ECO:0000256" key="3">
    <source>
        <dbReference type="ARBA" id="ARBA00022801"/>
    </source>
</evidence>
<dbReference type="GO" id="GO:0071555">
    <property type="term" value="P:cell wall organization"/>
    <property type="evidence" value="ECO:0007669"/>
    <property type="project" value="UniProtKB-KW"/>
</dbReference>
<keyword evidence="5" id="KW-0573">Peptidoglycan synthesis</keyword>
<evidence type="ECO:0000313" key="12">
    <source>
        <dbReference type="EMBL" id="RKQ70409.1"/>
    </source>
</evidence>
<evidence type="ECO:0000256" key="9">
    <source>
        <dbReference type="RuleBase" id="RU004016"/>
    </source>
</evidence>
<feature type="binding site" evidence="8">
    <location>
        <position position="236"/>
    </location>
    <ligand>
        <name>substrate</name>
    </ligand>
</feature>
<comment type="caution">
    <text evidence="12">The sequence shown here is derived from an EMBL/GenBank/DDBJ whole genome shotgun (WGS) entry which is preliminary data.</text>
</comment>
<dbReference type="EMBL" id="RBIG01000002">
    <property type="protein sequence ID" value="RKQ70409.1"/>
    <property type="molecule type" value="Genomic_DNA"/>
</dbReference>
<accession>A0A420WHJ4</accession>
<evidence type="ECO:0000256" key="5">
    <source>
        <dbReference type="ARBA" id="ARBA00022984"/>
    </source>
</evidence>
<dbReference type="GO" id="GO:0009252">
    <property type="term" value="P:peptidoglycan biosynthetic process"/>
    <property type="evidence" value="ECO:0007669"/>
    <property type="project" value="UniProtKB-KW"/>
</dbReference>
<evidence type="ECO:0000256" key="6">
    <source>
        <dbReference type="ARBA" id="ARBA00023316"/>
    </source>
</evidence>
<evidence type="ECO:0000259" key="11">
    <source>
        <dbReference type="Pfam" id="PF05036"/>
    </source>
</evidence>
<keyword evidence="12" id="KW-0645">Protease</keyword>
<feature type="domain" description="Peptidase S11 D-alanyl-D-alanine carboxypeptidase A N-terminal" evidence="10">
    <location>
        <begin position="44"/>
        <end position="266"/>
    </location>
</feature>
<feature type="active site" description="Acyl-ester intermediate" evidence="7">
    <location>
        <position position="74"/>
    </location>
</feature>
<proteinExistence type="inferred from homology"/>